<organism evidence="2 3">
    <name type="scientific">Mycobacteroides chelonae</name>
    <name type="common">Mycobacterium chelonae</name>
    <dbReference type="NCBI Taxonomy" id="1774"/>
    <lineage>
        <taxon>Bacteria</taxon>
        <taxon>Bacillati</taxon>
        <taxon>Actinomycetota</taxon>
        <taxon>Actinomycetes</taxon>
        <taxon>Mycobacteriales</taxon>
        <taxon>Mycobacteriaceae</taxon>
        <taxon>Mycobacteroides</taxon>
    </lineage>
</organism>
<name>A0A1S1LZB5_MYCCH</name>
<evidence type="ECO:0000313" key="3">
    <source>
        <dbReference type="Proteomes" id="UP000179441"/>
    </source>
</evidence>
<evidence type="ECO:0000313" key="2">
    <source>
        <dbReference type="EMBL" id="OHU78144.1"/>
    </source>
</evidence>
<feature type="transmembrane region" description="Helical" evidence="1">
    <location>
        <begin position="46"/>
        <end position="73"/>
    </location>
</feature>
<dbReference type="AlphaFoldDB" id="A0A1S1LZB5"/>
<reference evidence="2 3" key="1">
    <citation type="submission" date="2016-10" db="EMBL/GenBank/DDBJ databases">
        <title>Evaluation of Human, Veterinary and Environmental Mycobacterium chelonae Isolates by Core Genome Phylogenomic Analysis, Targeted Gene Comparison, and Anti-microbial Susceptibility Patterns: A Tale of Mistaken Identities.</title>
        <authorList>
            <person name="Fogelson S.B."/>
            <person name="Camus A.C."/>
            <person name="Lorenz W."/>
            <person name="Vasireddy R."/>
            <person name="Vasireddy S."/>
            <person name="Smith T."/>
            <person name="Brown-Elliott B.A."/>
            <person name="Wallace R.J.Jr."/>
            <person name="Hasan N.A."/>
            <person name="Reischl U."/>
            <person name="Sanchez S."/>
        </authorList>
    </citation>
    <scope>NUCLEOTIDE SEQUENCE [LARGE SCALE GENOMIC DNA]</scope>
    <source>
        <strain evidence="2 3">15518</strain>
    </source>
</reference>
<sequence>MNGLYALVLVLNCVLIVSLVFGDDFNRKLPSKSGWYVQLAASSLFIFVAPNLAIAFGCIVGVMIARFIFALWLTPLGDNTFAKILRPFRLPVKRVNRYEKRERSIRDED</sequence>
<dbReference type="EMBL" id="MLIS01000001">
    <property type="protein sequence ID" value="OHU78144.1"/>
    <property type="molecule type" value="Genomic_DNA"/>
</dbReference>
<keyword evidence="3" id="KW-1185">Reference proteome</keyword>
<keyword evidence="1" id="KW-0472">Membrane</keyword>
<protein>
    <submittedName>
        <fullName evidence="2">Uncharacterized protein</fullName>
    </submittedName>
</protein>
<comment type="caution">
    <text evidence="2">The sequence shown here is derived from an EMBL/GenBank/DDBJ whole genome shotgun (WGS) entry which is preliminary data.</text>
</comment>
<proteinExistence type="predicted"/>
<dbReference type="Proteomes" id="UP000179441">
    <property type="component" value="Unassembled WGS sequence"/>
</dbReference>
<keyword evidence="1" id="KW-0812">Transmembrane</keyword>
<gene>
    <name evidence="2" type="ORF">BKG84_06790</name>
</gene>
<keyword evidence="1" id="KW-1133">Transmembrane helix</keyword>
<accession>A0A1S1LZB5</accession>
<evidence type="ECO:0000256" key="1">
    <source>
        <dbReference type="SAM" id="Phobius"/>
    </source>
</evidence>